<proteinExistence type="predicted"/>
<dbReference type="InterPro" id="IPR007833">
    <property type="entry name" value="Capsule_polysaccharide_synth"/>
</dbReference>
<name>A0ABU0S4U9_9HYPH</name>
<dbReference type="Pfam" id="PF05159">
    <property type="entry name" value="Capsule_synth"/>
    <property type="match status" value="3"/>
</dbReference>
<accession>A0ABU0S4U9</accession>
<dbReference type="Proteomes" id="UP001237780">
    <property type="component" value="Unassembled WGS sequence"/>
</dbReference>
<dbReference type="CDD" id="cd16439">
    <property type="entry name" value="beta_Kdo_transferase_KpsC_2"/>
    <property type="match status" value="1"/>
</dbReference>
<protein>
    <submittedName>
        <fullName evidence="1">Capsular polysaccharide export protein</fullName>
    </submittedName>
</protein>
<evidence type="ECO:0000313" key="1">
    <source>
        <dbReference type="EMBL" id="MDQ0995759.1"/>
    </source>
</evidence>
<dbReference type="RefSeq" id="WP_307277486.1">
    <property type="nucleotide sequence ID" value="NZ_JAUSZT010000002.1"/>
</dbReference>
<reference evidence="1 2" key="1">
    <citation type="submission" date="2023-07" db="EMBL/GenBank/DDBJ databases">
        <title>Comparative genomics of wheat-associated soil bacteria to identify genetic determinants of phenazine resistance.</title>
        <authorList>
            <person name="Mouncey N."/>
        </authorList>
    </citation>
    <scope>NUCLEOTIDE SEQUENCE [LARGE SCALE GENOMIC DNA]</scope>
    <source>
        <strain evidence="1 2">W4I11</strain>
    </source>
</reference>
<sequence>MSVIPPPPIAHSAPVVLDDFRVREAAPNWLPEKNARLLAFTPTRLRFPLIGVALNTSRICSAELAARPADGIVGWGEKPLARMARRLAKLRGLPYWALEDGFLRSVGLGKAGAPGVAIVADDTGIYFNAAKPSRLELLVQGGFGEQDLCRSRALQQQIIEHRLTKYNHLPDYPFSLVPTSGRRILLIDQVMGDYSVSGAGANEHSFHQMLQEAQAVPGATVLVKSHPDIVAGFARGYLTHLAGEANLHVISDNVSPHALLDVVDEVWTVSSQFGFDALIRSVPVKTFGVPFYAGWGLTTDWADGPVARAAFSRRTSRPDLDSFVAAALLHYSRYVDPVSGKATTAEKAIERLIAWRHHALARRGNYLCVGFSKHKHRSVKRFLSGPWSTVRFINSKPDAKALAQADYLVRWGRQEEAAVTNRSARSVPTLRMEDGFIRSVGLGSHLVPASSLCLDRDGIYFDATRESDLERLLLNTNFTPALLSRAARLRQSIIQHNITKYNLQGAITPDYRHLAAGKPVILVAGQVPGDASLRFGLTNSVSNMDLLKAVRAQRPQAFIIFKEHPDMLAGKRGMASDPAQLAQFADLVVGNVSVDSLLRACDEIHVATSLIGFEALMRGRPVWCHGLPFYAGWGLTHDCVSPLRPRKYLTLDALVAGALILYPLYFSARTNLLCEVEDVIEELHGEAPAGPSLLKTALRMMGWS</sequence>
<dbReference type="CDD" id="cd16440">
    <property type="entry name" value="beta_Kdo_transferase_KpsC_1"/>
    <property type="match status" value="1"/>
</dbReference>
<gene>
    <name evidence="1" type="ORF">QFZ34_000936</name>
</gene>
<evidence type="ECO:0000313" key="2">
    <source>
        <dbReference type="Proteomes" id="UP001237780"/>
    </source>
</evidence>
<comment type="caution">
    <text evidence="1">The sequence shown here is derived from an EMBL/GenBank/DDBJ whole genome shotgun (WGS) entry which is preliminary data.</text>
</comment>
<organism evidence="1 2">
    <name type="scientific">Phyllobacterium ifriqiyense</name>
    <dbReference type="NCBI Taxonomy" id="314238"/>
    <lineage>
        <taxon>Bacteria</taxon>
        <taxon>Pseudomonadati</taxon>
        <taxon>Pseudomonadota</taxon>
        <taxon>Alphaproteobacteria</taxon>
        <taxon>Hyphomicrobiales</taxon>
        <taxon>Phyllobacteriaceae</taxon>
        <taxon>Phyllobacterium</taxon>
    </lineage>
</organism>
<dbReference type="EMBL" id="JAUSZT010000002">
    <property type="protein sequence ID" value="MDQ0995759.1"/>
    <property type="molecule type" value="Genomic_DNA"/>
</dbReference>
<keyword evidence="2" id="KW-1185">Reference proteome</keyword>